<evidence type="ECO:0000256" key="3">
    <source>
        <dbReference type="ARBA" id="ARBA00022475"/>
    </source>
</evidence>
<evidence type="ECO:0000256" key="5">
    <source>
        <dbReference type="ARBA" id="ARBA00022989"/>
    </source>
</evidence>
<dbReference type="OrthoDB" id="6637947at2"/>
<dbReference type="Proteomes" id="UP000236732">
    <property type="component" value="Unassembled WGS sequence"/>
</dbReference>
<dbReference type="InterPro" id="IPR000515">
    <property type="entry name" value="MetI-like"/>
</dbReference>
<keyword evidence="4 7" id="KW-0812">Transmembrane</keyword>
<dbReference type="InterPro" id="IPR035906">
    <property type="entry name" value="MetI-like_sf"/>
</dbReference>
<dbReference type="CDD" id="cd06261">
    <property type="entry name" value="TM_PBP2"/>
    <property type="match status" value="1"/>
</dbReference>
<evidence type="ECO:0000256" key="2">
    <source>
        <dbReference type="ARBA" id="ARBA00022448"/>
    </source>
</evidence>
<feature type="domain" description="ABC transmembrane type-1" evidence="8">
    <location>
        <begin position="79"/>
        <end position="268"/>
    </location>
</feature>
<evidence type="ECO:0000256" key="6">
    <source>
        <dbReference type="ARBA" id="ARBA00023136"/>
    </source>
</evidence>
<reference evidence="9 10" key="1">
    <citation type="submission" date="2016-10" db="EMBL/GenBank/DDBJ databases">
        <authorList>
            <person name="de Groot N.N."/>
        </authorList>
    </citation>
    <scope>NUCLEOTIDE SEQUENCE [LARGE SCALE GENOMIC DNA]</scope>
    <source>
        <strain evidence="9 10">CGMCC 4.7037</strain>
    </source>
</reference>
<name>A0A1H6ELT3_9ACTN</name>
<evidence type="ECO:0000256" key="4">
    <source>
        <dbReference type="ARBA" id="ARBA00022692"/>
    </source>
</evidence>
<comment type="subcellular location">
    <subcellularLocation>
        <location evidence="1 7">Cell membrane</location>
        <topology evidence="1 7">Multi-pass membrane protein</topology>
    </subcellularLocation>
</comment>
<evidence type="ECO:0000313" key="9">
    <source>
        <dbReference type="EMBL" id="SEG97855.1"/>
    </source>
</evidence>
<proteinExistence type="inferred from homology"/>
<keyword evidence="6 7" id="KW-0472">Membrane</keyword>
<dbReference type="Pfam" id="PF00528">
    <property type="entry name" value="BPD_transp_1"/>
    <property type="match status" value="1"/>
</dbReference>
<dbReference type="PANTHER" id="PTHR43386:SF25">
    <property type="entry name" value="PEPTIDE ABC TRANSPORTER PERMEASE PROTEIN"/>
    <property type="match status" value="1"/>
</dbReference>
<dbReference type="EMBL" id="FNVT01000011">
    <property type="protein sequence ID" value="SEG97855.1"/>
    <property type="molecule type" value="Genomic_DNA"/>
</dbReference>
<dbReference type="PANTHER" id="PTHR43386">
    <property type="entry name" value="OLIGOPEPTIDE TRANSPORT SYSTEM PERMEASE PROTEIN APPC"/>
    <property type="match status" value="1"/>
</dbReference>
<dbReference type="SUPFAM" id="SSF161098">
    <property type="entry name" value="MetI-like"/>
    <property type="match status" value="1"/>
</dbReference>
<gene>
    <name evidence="9" type="ORF">SAMN05444920_11190</name>
</gene>
<evidence type="ECO:0000256" key="1">
    <source>
        <dbReference type="ARBA" id="ARBA00004651"/>
    </source>
</evidence>
<sequence>MSAVAGSRPAPKVFVRPGALLPAAFLVLLGIAVVVPGLLTSVDPLAADPLNALSPPGAAHWFGTDHLGRDVLARAIHGAGHSVVIGVAATAIAVASGVLLGLAAGLSPTWLDEALARSFDVLSTLPELLLALLIVAITGPGTGNVIFAIAVAQVPNYARVIRAQTFVVRHSGYVEQALTFGRSRLAITAGHVLPNVLGPIPVLATIGLGQAVIAGSGLSFLGMGPQPPAAEWGAMLAEARNYLRVAWWEAFFPGLAITLTVVCLTVVGRRLQRRFEGRTP</sequence>
<feature type="transmembrane region" description="Helical" evidence="7">
    <location>
        <begin position="83"/>
        <end position="108"/>
    </location>
</feature>
<keyword evidence="2 7" id="KW-0813">Transport</keyword>
<dbReference type="InterPro" id="IPR050366">
    <property type="entry name" value="BP-dependent_transpt_permease"/>
</dbReference>
<comment type="similarity">
    <text evidence="7">Belongs to the binding-protein-dependent transport system permease family.</text>
</comment>
<keyword evidence="5 7" id="KW-1133">Transmembrane helix</keyword>
<feature type="transmembrane region" description="Helical" evidence="7">
    <location>
        <begin position="245"/>
        <end position="268"/>
    </location>
</feature>
<dbReference type="GO" id="GO:0055085">
    <property type="term" value="P:transmembrane transport"/>
    <property type="evidence" value="ECO:0007669"/>
    <property type="project" value="InterPro"/>
</dbReference>
<protein>
    <submittedName>
        <fullName evidence="9">Peptide/nickel transport system permease protein</fullName>
    </submittedName>
</protein>
<evidence type="ECO:0000313" key="10">
    <source>
        <dbReference type="Proteomes" id="UP000236732"/>
    </source>
</evidence>
<dbReference type="GO" id="GO:0005886">
    <property type="term" value="C:plasma membrane"/>
    <property type="evidence" value="ECO:0007669"/>
    <property type="project" value="UniProtKB-SubCell"/>
</dbReference>
<dbReference type="AlphaFoldDB" id="A0A1H6ELT3"/>
<feature type="transmembrane region" description="Helical" evidence="7">
    <location>
        <begin position="20"/>
        <end position="39"/>
    </location>
</feature>
<feature type="transmembrane region" description="Helical" evidence="7">
    <location>
        <begin position="128"/>
        <end position="152"/>
    </location>
</feature>
<organism evidence="9 10">
    <name type="scientific">Nonomuraea solani</name>
    <dbReference type="NCBI Taxonomy" id="1144553"/>
    <lineage>
        <taxon>Bacteria</taxon>
        <taxon>Bacillati</taxon>
        <taxon>Actinomycetota</taxon>
        <taxon>Actinomycetes</taxon>
        <taxon>Streptosporangiales</taxon>
        <taxon>Streptosporangiaceae</taxon>
        <taxon>Nonomuraea</taxon>
    </lineage>
</organism>
<evidence type="ECO:0000259" key="8">
    <source>
        <dbReference type="PROSITE" id="PS50928"/>
    </source>
</evidence>
<keyword evidence="10" id="KW-1185">Reference proteome</keyword>
<dbReference type="PROSITE" id="PS50928">
    <property type="entry name" value="ABC_TM1"/>
    <property type="match status" value="1"/>
</dbReference>
<evidence type="ECO:0000256" key="7">
    <source>
        <dbReference type="RuleBase" id="RU363032"/>
    </source>
</evidence>
<feature type="transmembrane region" description="Helical" evidence="7">
    <location>
        <begin position="202"/>
        <end position="225"/>
    </location>
</feature>
<keyword evidence="3" id="KW-1003">Cell membrane</keyword>
<dbReference type="RefSeq" id="WP_103960040.1">
    <property type="nucleotide sequence ID" value="NZ_FNVT01000011.1"/>
</dbReference>
<dbReference type="Gene3D" id="1.10.3720.10">
    <property type="entry name" value="MetI-like"/>
    <property type="match status" value="1"/>
</dbReference>
<accession>A0A1H6ELT3</accession>